<comment type="caution">
    <text evidence="2">The sequence shown here is derived from an EMBL/GenBank/DDBJ whole genome shotgun (WGS) entry which is preliminary data.</text>
</comment>
<proteinExistence type="predicted"/>
<evidence type="ECO:0000313" key="3">
    <source>
        <dbReference type="Proteomes" id="UP001524642"/>
    </source>
</evidence>
<feature type="compositionally biased region" description="Pro residues" evidence="1">
    <location>
        <begin position="276"/>
        <end position="285"/>
    </location>
</feature>
<evidence type="ECO:0000313" key="2">
    <source>
        <dbReference type="EMBL" id="MCR0982490.1"/>
    </source>
</evidence>
<organism evidence="2 3">
    <name type="scientific">Roseomonas populi</name>
    <dbReference type="NCBI Taxonomy" id="3121582"/>
    <lineage>
        <taxon>Bacteria</taxon>
        <taxon>Pseudomonadati</taxon>
        <taxon>Pseudomonadota</taxon>
        <taxon>Alphaproteobacteria</taxon>
        <taxon>Acetobacterales</taxon>
        <taxon>Roseomonadaceae</taxon>
        <taxon>Roseomonas</taxon>
    </lineage>
</organism>
<dbReference type="InterPro" id="IPR016024">
    <property type="entry name" value="ARM-type_fold"/>
</dbReference>
<sequence>MQAELAVSPRRMDDAARARLAERADTPLEMLFFLANDPAITVRAAIAANAATPPLADHLLARDSEPGVRRVLARKLATLAPLLDPETTDRHRRATWEALLLLSDDDAVAVRAAVTELVAELAHIPRPLILRLARDVAMAVAEPVLRGSPVLEEGDLLRLIADPPVPETLGAIARRPHLPEAPSAAIAEREEEASVAALLANATARIREATLLALTERCGGHAGWQAALVRRPGLSAAVLRGLQDMVAGEALRILLSRPDLGTAGPAGAHPGLAAPGPSPAGFPDPPSGPVNEESFIAAARHSRLPECARILAALSGLPGGVVTRALEGRDARLLVSLCWKAGLSGRAATFAQMRLAGSAPEELLVLPGGSWALAPETMQELVGGLLAPS</sequence>
<dbReference type="InterPro" id="IPR011989">
    <property type="entry name" value="ARM-like"/>
</dbReference>
<accession>A0ABT1X311</accession>
<dbReference type="EMBL" id="JANJOU010000007">
    <property type="protein sequence ID" value="MCR0982490.1"/>
    <property type="molecule type" value="Genomic_DNA"/>
</dbReference>
<gene>
    <name evidence="2" type="ORF">NRP21_10550</name>
</gene>
<name>A0ABT1X311_9PROT</name>
<dbReference type="Pfam" id="PF10098">
    <property type="entry name" value="DUF2336"/>
    <property type="match status" value="1"/>
</dbReference>
<dbReference type="SUPFAM" id="SSF48371">
    <property type="entry name" value="ARM repeat"/>
    <property type="match status" value="1"/>
</dbReference>
<dbReference type="InterPro" id="IPR019285">
    <property type="entry name" value="DUF2336"/>
</dbReference>
<feature type="compositionally biased region" description="Low complexity" evidence="1">
    <location>
        <begin position="264"/>
        <end position="275"/>
    </location>
</feature>
<protein>
    <submittedName>
        <fullName evidence="2">DUF2336 domain-containing protein</fullName>
    </submittedName>
</protein>
<feature type="region of interest" description="Disordered" evidence="1">
    <location>
        <begin position="264"/>
        <end position="285"/>
    </location>
</feature>
<keyword evidence="3" id="KW-1185">Reference proteome</keyword>
<dbReference type="RefSeq" id="WP_257716158.1">
    <property type="nucleotide sequence ID" value="NZ_JANJOU010000007.1"/>
</dbReference>
<dbReference type="Proteomes" id="UP001524642">
    <property type="component" value="Unassembled WGS sequence"/>
</dbReference>
<dbReference type="InterPro" id="IPR021133">
    <property type="entry name" value="HEAT_type_2"/>
</dbReference>
<reference evidence="2 3" key="1">
    <citation type="submission" date="2022-06" db="EMBL/GenBank/DDBJ databases">
        <title>Roseomonas CN29.</title>
        <authorList>
            <person name="Cheng Y."/>
            <person name="He X."/>
        </authorList>
    </citation>
    <scope>NUCLEOTIDE SEQUENCE [LARGE SCALE GENOMIC DNA]</scope>
    <source>
        <strain evidence="2 3">CN29</strain>
    </source>
</reference>
<evidence type="ECO:0000256" key="1">
    <source>
        <dbReference type="SAM" id="MobiDB-lite"/>
    </source>
</evidence>
<dbReference type="Gene3D" id="1.25.10.10">
    <property type="entry name" value="Leucine-rich Repeat Variant"/>
    <property type="match status" value="1"/>
</dbReference>
<dbReference type="PROSITE" id="PS50077">
    <property type="entry name" value="HEAT_REPEAT"/>
    <property type="match status" value="1"/>
</dbReference>